<dbReference type="PROSITE" id="PS51123">
    <property type="entry name" value="OMPA_2"/>
    <property type="match status" value="1"/>
</dbReference>
<keyword evidence="7" id="KW-0626">Porin</keyword>
<dbReference type="InterPro" id="IPR036737">
    <property type="entry name" value="OmpA-like_sf"/>
</dbReference>
<dbReference type="PRINTS" id="PR01021">
    <property type="entry name" value="OMPADOMAIN"/>
</dbReference>
<dbReference type="SUPFAM" id="SSF56925">
    <property type="entry name" value="OMPA-like"/>
    <property type="match status" value="1"/>
</dbReference>
<protein>
    <submittedName>
        <fullName evidence="13">OmpA family protein</fullName>
    </submittedName>
</protein>
<evidence type="ECO:0000256" key="9">
    <source>
        <dbReference type="ARBA" id="ARBA00023237"/>
    </source>
</evidence>
<keyword evidence="9" id="KW-0998">Cell outer membrane</keyword>
<dbReference type="Pfam" id="PF13505">
    <property type="entry name" value="OMP_b-brl"/>
    <property type="match status" value="1"/>
</dbReference>
<dbReference type="EMBL" id="JAKLTR010000007">
    <property type="protein sequence ID" value="MCG2615143.1"/>
    <property type="molecule type" value="Genomic_DNA"/>
</dbReference>
<dbReference type="CDD" id="cd07185">
    <property type="entry name" value="OmpA_C-like"/>
    <property type="match status" value="1"/>
</dbReference>
<reference evidence="13" key="1">
    <citation type="submission" date="2022-01" db="EMBL/GenBank/DDBJ databases">
        <authorList>
            <person name="Jo J.-H."/>
            <person name="Im W.-T."/>
        </authorList>
    </citation>
    <scope>NUCLEOTIDE SEQUENCE</scope>
    <source>
        <strain evidence="13">NA20</strain>
    </source>
</reference>
<evidence type="ECO:0000256" key="11">
    <source>
        <dbReference type="SAM" id="SignalP"/>
    </source>
</evidence>
<dbReference type="Pfam" id="PF00691">
    <property type="entry name" value="OmpA"/>
    <property type="match status" value="1"/>
</dbReference>
<dbReference type="InterPro" id="IPR011250">
    <property type="entry name" value="OMP/PagP_B-barrel"/>
</dbReference>
<dbReference type="Proteomes" id="UP001165367">
    <property type="component" value="Unassembled WGS sequence"/>
</dbReference>
<evidence type="ECO:0000256" key="4">
    <source>
        <dbReference type="ARBA" id="ARBA00022692"/>
    </source>
</evidence>
<dbReference type="InterPro" id="IPR028974">
    <property type="entry name" value="TSP_type-3_rpt"/>
</dbReference>
<dbReference type="Pfam" id="PF02412">
    <property type="entry name" value="TSP_3"/>
    <property type="match status" value="4"/>
</dbReference>
<name>A0ABS9KS35_9BACT</name>
<dbReference type="PANTHER" id="PTHR30329">
    <property type="entry name" value="STATOR ELEMENT OF FLAGELLAR MOTOR COMPLEX"/>
    <property type="match status" value="1"/>
</dbReference>
<dbReference type="InterPro" id="IPR027385">
    <property type="entry name" value="Beta-barrel_OMP"/>
</dbReference>
<evidence type="ECO:0000259" key="12">
    <source>
        <dbReference type="PROSITE" id="PS51123"/>
    </source>
</evidence>
<dbReference type="SUPFAM" id="SSF103647">
    <property type="entry name" value="TSP type-3 repeat"/>
    <property type="match status" value="2"/>
</dbReference>
<evidence type="ECO:0000256" key="10">
    <source>
        <dbReference type="PROSITE-ProRule" id="PRU00473"/>
    </source>
</evidence>
<keyword evidence="2" id="KW-0813">Transport</keyword>
<dbReference type="PRINTS" id="PR01023">
    <property type="entry name" value="NAFLGMOTY"/>
</dbReference>
<accession>A0ABS9KS35</accession>
<dbReference type="InterPro" id="IPR050330">
    <property type="entry name" value="Bact_OuterMem_StrucFunc"/>
</dbReference>
<dbReference type="Gene3D" id="3.30.1330.60">
    <property type="entry name" value="OmpA-like domain"/>
    <property type="match status" value="1"/>
</dbReference>
<dbReference type="InterPro" id="IPR006664">
    <property type="entry name" value="OMP_bac"/>
</dbReference>
<keyword evidence="8 10" id="KW-0472">Membrane</keyword>
<dbReference type="InterPro" id="IPR003367">
    <property type="entry name" value="Thrombospondin_3-like_rpt"/>
</dbReference>
<evidence type="ECO:0000256" key="8">
    <source>
        <dbReference type="ARBA" id="ARBA00023136"/>
    </source>
</evidence>
<keyword evidence="5 11" id="KW-0732">Signal</keyword>
<proteinExistence type="predicted"/>
<organism evidence="13 14">
    <name type="scientific">Terrimonas ginsenosidimutans</name>
    <dbReference type="NCBI Taxonomy" id="2908004"/>
    <lineage>
        <taxon>Bacteria</taxon>
        <taxon>Pseudomonadati</taxon>
        <taxon>Bacteroidota</taxon>
        <taxon>Chitinophagia</taxon>
        <taxon>Chitinophagales</taxon>
        <taxon>Chitinophagaceae</taxon>
        <taxon>Terrimonas</taxon>
    </lineage>
</organism>
<comment type="caution">
    <text evidence="13">The sequence shown here is derived from an EMBL/GenBank/DDBJ whole genome shotgun (WGS) entry which is preliminary data.</text>
</comment>
<dbReference type="Gene3D" id="2.40.160.20">
    <property type="match status" value="1"/>
</dbReference>
<keyword evidence="14" id="KW-1185">Reference proteome</keyword>
<evidence type="ECO:0000256" key="2">
    <source>
        <dbReference type="ARBA" id="ARBA00022448"/>
    </source>
</evidence>
<sequence length="484" mass="51897">MKRILIAACCVIGILSASAQTQDKKWAIGLHGGVSQYNGDLGNDFYKTNGTYYGFGGLSLSRYLGGNFDVNLLATKGTMGYRSNIGNFKNDFTSALLNFRFNILGPNSPVRPYLMVGGGAILFDKNLDVKDEKVDFIAPSFGGGINFKLGPSLMLNVQEVFMYSTEDDRDGVVADRNDAYLLHTVGLAFNFGKKKDADNDGVADRLDKCANTPTNTMVDKKGCPLDKDADGVPDYLDNCPDVAGTELLKGCPDKDGDGIADQDDRCPEVAGTSALRGCPDADADGVADIDDKCPGTTAGFKVDTTGCTLDNDKDGVVNEEDACPDLAGVLALKGCPDKDGDGVADNEDRCPDVAGTIANKGCPEVSTEDKTKITQIASKLFFENNSAKLKTASLNQLDELIVLLKKYETANLTIEGYTDDKGSDEFNLALSQKRTESVKNYLVQKEVAESRLKSTGMGEANPVADNKTAAGRARNRRVELQLTY</sequence>
<keyword evidence="6" id="KW-0406">Ion transport</keyword>
<evidence type="ECO:0000313" key="13">
    <source>
        <dbReference type="EMBL" id="MCG2615143.1"/>
    </source>
</evidence>
<evidence type="ECO:0000256" key="1">
    <source>
        <dbReference type="ARBA" id="ARBA00004571"/>
    </source>
</evidence>
<evidence type="ECO:0000256" key="5">
    <source>
        <dbReference type="ARBA" id="ARBA00022729"/>
    </source>
</evidence>
<dbReference type="InterPro" id="IPR006665">
    <property type="entry name" value="OmpA-like"/>
</dbReference>
<comment type="subcellular location">
    <subcellularLocation>
        <location evidence="1">Cell outer membrane</location>
        <topology evidence="1">Multi-pass membrane protein</topology>
    </subcellularLocation>
</comment>
<dbReference type="PANTHER" id="PTHR30329:SF21">
    <property type="entry name" value="LIPOPROTEIN YIAD-RELATED"/>
    <property type="match status" value="1"/>
</dbReference>
<keyword evidence="4" id="KW-0812">Transmembrane</keyword>
<feature type="domain" description="OmpA-like" evidence="12">
    <location>
        <begin position="369"/>
        <end position="484"/>
    </location>
</feature>
<gene>
    <name evidence="13" type="ORF">LZZ85_12660</name>
</gene>
<keyword evidence="3" id="KW-1134">Transmembrane beta strand</keyword>
<dbReference type="SUPFAM" id="SSF103088">
    <property type="entry name" value="OmpA-like"/>
    <property type="match status" value="1"/>
</dbReference>
<evidence type="ECO:0000256" key="3">
    <source>
        <dbReference type="ARBA" id="ARBA00022452"/>
    </source>
</evidence>
<dbReference type="RefSeq" id="WP_237872221.1">
    <property type="nucleotide sequence ID" value="NZ_JAKLTR010000007.1"/>
</dbReference>
<evidence type="ECO:0000313" key="14">
    <source>
        <dbReference type="Proteomes" id="UP001165367"/>
    </source>
</evidence>
<evidence type="ECO:0000256" key="7">
    <source>
        <dbReference type="ARBA" id="ARBA00023114"/>
    </source>
</evidence>
<evidence type="ECO:0000256" key="6">
    <source>
        <dbReference type="ARBA" id="ARBA00023065"/>
    </source>
</evidence>
<feature type="chain" id="PRO_5046466545" evidence="11">
    <location>
        <begin position="20"/>
        <end position="484"/>
    </location>
</feature>
<feature type="signal peptide" evidence="11">
    <location>
        <begin position="1"/>
        <end position="19"/>
    </location>
</feature>